<name>A0A9D4SY70_RHISA</name>
<evidence type="ECO:0000313" key="2">
    <source>
        <dbReference type="EMBL" id="KAH7961335.1"/>
    </source>
</evidence>
<comment type="caution">
    <text evidence="2">The sequence shown here is derived from an EMBL/GenBank/DDBJ whole genome shotgun (WGS) entry which is preliminary data.</text>
</comment>
<sequence length="332" mass="38225">MEPSEVTSERDPLLPNKHCVASMATPPRSLGNNKSGHILNSDSRNMIFHCYTYWRAREPEHSVEDTSKFVTDMIGVGERTLFRMREEVKPSHFSGGKLTTSSRKRPHNAEKGRRSAKFDSFTLCALRSCVHDFFRRNEMPTVEKITGEFSQRMELPSLRRDMRRRTVRRLLAEIGFKHEMRSRNSLLIDRNDITNWRNRYLRDVEYYRAEGRNIFYLEETWVTAGRTRSIVWTDTVVQERGRLFARANGLTTGLKQPSGKGQRLIATHIGSEDGFVDDCLDVFRGQKTGDYHEEVDGIALRAGSMTFCRSCQLVASMHLTAPARREIADEGL</sequence>
<dbReference type="Proteomes" id="UP000821837">
    <property type="component" value="Chromosome 3"/>
</dbReference>
<proteinExistence type="predicted"/>
<reference evidence="2" key="2">
    <citation type="submission" date="2021-09" db="EMBL/GenBank/DDBJ databases">
        <authorList>
            <person name="Jia N."/>
            <person name="Wang J."/>
            <person name="Shi W."/>
            <person name="Du L."/>
            <person name="Sun Y."/>
            <person name="Zhan W."/>
            <person name="Jiang J."/>
            <person name="Wang Q."/>
            <person name="Zhang B."/>
            <person name="Ji P."/>
            <person name="Sakyi L.B."/>
            <person name="Cui X."/>
            <person name="Yuan T."/>
            <person name="Jiang B."/>
            <person name="Yang W."/>
            <person name="Lam T.T.-Y."/>
            <person name="Chang Q."/>
            <person name="Ding S."/>
            <person name="Wang X."/>
            <person name="Zhu J."/>
            <person name="Ruan X."/>
            <person name="Zhao L."/>
            <person name="Wei J."/>
            <person name="Que T."/>
            <person name="Du C."/>
            <person name="Cheng J."/>
            <person name="Dai P."/>
            <person name="Han X."/>
            <person name="Huang E."/>
            <person name="Gao Y."/>
            <person name="Liu J."/>
            <person name="Shao H."/>
            <person name="Ye R."/>
            <person name="Li L."/>
            <person name="Wei W."/>
            <person name="Wang X."/>
            <person name="Wang C."/>
            <person name="Huo Q."/>
            <person name="Li W."/>
            <person name="Guo W."/>
            <person name="Chen H."/>
            <person name="Chen S."/>
            <person name="Zhou L."/>
            <person name="Zhou L."/>
            <person name="Ni X."/>
            <person name="Tian J."/>
            <person name="Zhou Y."/>
            <person name="Sheng Y."/>
            <person name="Liu T."/>
            <person name="Pan Y."/>
            <person name="Xia L."/>
            <person name="Li J."/>
            <person name="Zhao F."/>
            <person name="Cao W."/>
        </authorList>
    </citation>
    <scope>NUCLEOTIDE SEQUENCE</scope>
    <source>
        <strain evidence="2">Rsan-2018</strain>
        <tissue evidence="2">Larvae</tissue>
    </source>
</reference>
<keyword evidence="3" id="KW-1185">Reference proteome</keyword>
<evidence type="ECO:0000256" key="1">
    <source>
        <dbReference type="SAM" id="MobiDB-lite"/>
    </source>
</evidence>
<dbReference type="VEuPathDB" id="VectorBase:RSAN_056715"/>
<dbReference type="PANTHER" id="PTHR33939:SF1">
    <property type="entry name" value="DUF4371 DOMAIN-CONTAINING PROTEIN"/>
    <property type="match status" value="1"/>
</dbReference>
<dbReference type="AlphaFoldDB" id="A0A9D4SY70"/>
<protein>
    <submittedName>
        <fullName evidence="2">Uncharacterized protein</fullName>
    </submittedName>
</protein>
<dbReference type="PANTHER" id="PTHR33939">
    <property type="entry name" value="PROTEIN CBG22215"/>
    <property type="match status" value="1"/>
</dbReference>
<feature type="region of interest" description="Disordered" evidence="1">
    <location>
        <begin position="89"/>
        <end position="113"/>
    </location>
</feature>
<dbReference type="EMBL" id="JABSTV010001249">
    <property type="protein sequence ID" value="KAH7961335.1"/>
    <property type="molecule type" value="Genomic_DNA"/>
</dbReference>
<reference evidence="2" key="1">
    <citation type="journal article" date="2020" name="Cell">
        <title>Large-Scale Comparative Analyses of Tick Genomes Elucidate Their Genetic Diversity and Vector Capacities.</title>
        <authorList>
            <consortium name="Tick Genome and Microbiome Consortium (TIGMIC)"/>
            <person name="Jia N."/>
            <person name="Wang J."/>
            <person name="Shi W."/>
            <person name="Du L."/>
            <person name="Sun Y."/>
            <person name="Zhan W."/>
            <person name="Jiang J.F."/>
            <person name="Wang Q."/>
            <person name="Zhang B."/>
            <person name="Ji P."/>
            <person name="Bell-Sakyi L."/>
            <person name="Cui X.M."/>
            <person name="Yuan T.T."/>
            <person name="Jiang B.G."/>
            <person name="Yang W.F."/>
            <person name="Lam T.T."/>
            <person name="Chang Q.C."/>
            <person name="Ding S.J."/>
            <person name="Wang X.J."/>
            <person name="Zhu J.G."/>
            <person name="Ruan X.D."/>
            <person name="Zhao L."/>
            <person name="Wei J.T."/>
            <person name="Ye R.Z."/>
            <person name="Que T.C."/>
            <person name="Du C.H."/>
            <person name="Zhou Y.H."/>
            <person name="Cheng J.X."/>
            <person name="Dai P.F."/>
            <person name="Guo W.B."/>
            <person name="Han X.H."/>
            <person name="Huang E.J."/>
            <person name="Li L.F."/>
            <person name="Wei W."/>
            <person name="Gao Y.C."/>
            <person name="Liu J.Z."/>
            <person name="Shao H.Z."/>
            <person name="Wang X."/>
            <person name="Wang C.C."/>
            <person name="Yang T.C."/>
            <person name="Huo Q.B."/>
            <person name="Li W."/>
            <person name="Chen H.Y."/>
            <person name="Chen S.E."/>
            <person name="Zhou L.G."/>
            <person name="Ni X.B."/>
            <person name="Tian J.H."/>
            <person name="Sheng Y."/>
            <person name="Liu T."/>
            <person name="Pan Y.S."/>
            <person name="Xia L.Y."/>
            <person name="Li J."/>
            <person name="Zhao F."/>
            <person name="Cao W.C."/>
        </authorList>
    </citation>
    <scope>NUCLEOTIDE SEQUENCE</scope>
    <source>
        <strain evidence="2">Rsan-2018</strain>
    </source>
</reference>
<evidence type="ECO:0000313" key="3">
    <source>
        <dbReference type="Proteomes" id="UP000821837"/>
    </source>
</evidence>
<accession>A0A9D4SY70</accession>
<organism evidence="2 3">
    <name type="scientific">Rhipicephalus sanguineus</name>
    <name type="common">Brown dog tick</name>
    <name type="synonym">Ixodes sanguineus</name>
    <dbReference type="NCBI Taxonomy" id="34632"/>
    <lineage>
        <taxon>Eukaryota</taxon>
        <taxon>Metazoa</taxon>
        <taxon>Ecdysozoa</taxon>
        <taxon>Arthropoda</taxon>
        <taxon>Chelicerata</taxon>
        <taxon>Arachnida</taxon>
        <taxon>Acari</taxon>
        <taxon>Parasitiformes</taxon>
        <taxon>Ixodida</taxon>
        <taxon>Ixodoidea</taxon>
        <taxon>Ixodidae</taxon>
        <taxon>Rhipicephalinae</taxon>
        <taxon>Rhipicephalus</taxon>
        <taxon>Rhipicephalus</taxon>
    </lineage>
</organism>
<gene>
    <name evidence="2" type="ORF">HPB52_007940</name>
</gene>